<accession>A0AC34G994</accession>
<protein>
    <submittedName>
        <fullName evidence="2">Uncharacterized protein</fullName>
    </submittedName>
</protein>
<organism evidence="1 2">
    <name type="scientific">Panagrolaimus sp. ES5</name>
    <dbReference type="NCBI Taxonomy" id="591445"/>
    <lineage>
        <taxon>Eukaryota</taxon>
        <taxon>Metazoa</taxon>
        <taxon>Ecdysozoa</taxon>
        <taxon>Nematoda</taxon>
        <taxon>Chromadorea</taxon>
        <taxon>Rhabditida</taxon>
        <taxon>Tylenchina</taxon>
        <taxon>Panagrolaimomorpha</taxon>
        <taxon>Panagrolaimoidea</taxon>
        <taxon>Panagrolaimidae</taxon>
        <taxon>Panagrolaimus</taxon>
    </lineage>
</organism>
<dbReference type="Proteomes" id="UP000887579">
    <property type="component" value="Unplaced"/>
</dbReference>
<proteinExistence type="predicted"/>
<name>A0AC34G994_9BILA</name>
<dbReference type="WBParaSite" id="ES5_v2.g26123.t1">
    <property type="protein sequence ID" value="ES5_v2.g26123.t1"/>
    <property type="gene ID" value="ES5_v2.g26123"/>
</dbReference>
<evidence type="ECO:0000313" key="1">
    <source>
        <dbReference type="Proteomes" id="UP000887579"/>
    </source>
</evidence>
<sequence>MLMLFGTAIKVDAINRDSITQNFYSLIDQQMSGFASLSLLFVGSEVMLLIKIFPEVLNHIIETSRAINSTEIILLLWHIDSKADLLS</sequence>
<reference evidence="2" key="1">
    <citation type="submission" date="2022-11" db="UniProtKB">
        <authorList>
            <consortium name="WormBaseParasite"/>
        </authorList>
    </citation>
    <scope>IDENTIFICATION</scope>
</reference>
<evidence type="ECO:0000313" key="2">
    <source>
        <dbReference type="WBParaSite" id="ES5_v2.g26123.t1"/>
    </source>
</evidence>